<evidence type="ECO:0000256" key="3">
    <source>
        <dbReference type="ARBA" id="ARBA00022475"/>
    </source>
</evidence>
<dbReference type="GO" id="GO:0005524">
    <property type="term" value="F:ATP binding"/>
    <property type="evidence" value="ECO:0007669"/>
    <property type="project" value="UniProtKB-KW"/>
</dbReference>
<dbReference type="InterPro" id="IPR027417">
    <property type="entry name" value="P-loop_NTPase"/>
</dbReference>
<keyword evidence="5" id="KW-0547">Nucleotide-binding</keyword>
<dbReference type="GO" id="GO:0005886">
    <property type="term" value="C:plasma membrane"/>
    <property type="evidence" value="ECO:0007669"/>
    <property type="project" value="UniProtKB-SubCell"/>
</dbReference>
<comment type="similarity">
    <text evidence="2">Belongs to the CpsC/CapA family.</text>
</comment>
<dbReference type="PANTHER" id="PTHR32309">
    <property type="entry name" value="TYROSINE-PROTEIN KINASE"/>
    <property type="match status" value="1"/>
</dbReference>
<evidence type="ECO:0000256" key="8">
    <source>
        <dbReference type="ARBA" id="ARBA00023136"/>
    </source>
</evidence>
<evidence type="ECO:0000256" key="4">
    <source>
        <dbReference type="ARBA" id="ARBA00022692"/>
    </source>
</evidence>
<keyword evidence="4 10" id="KW-0812">Transmembrane</keyword>
<evidence type="ECO:0000259" key="12">
    <source>
        <dbReference type="Pfam" id="PF02706"/>
    </source>
</evidence>
<dbReference type="Pfam" id="PF01656">
    <property type="entry name" value="CbiA"/>
    <property type="match status" value="1"/>
</dbReference>
<dbReference type="InterPro" id="IPR002586">
    <property type="entry name" value="CobQ/CobB/MinD/ParA_Nub-bd_dom"/>
</dbReference>
<evidence type="ECO:0000256" key="5">
    <source>
        <dbReference type="ARBA" id="ARBA00022741"/>
    </source>
</evidence>
<name>A0A2S6CV25_9CYAN</name>
<dbReference type="SUPFAM" id="SSF52540">
    <property type="entry name" value="P-loop containing nucleoside triphosphate hydrolases"/>
    <property type="match status" value="1"/>
</dbReference>
<sequence>MINNPYPLQNLSEINTHQRQSTPYIYTVQPEESNEGGLNLGELWAVIRRRIILIIMGTTTVACAGVGLALNSPPIYVAKFELLTEPVTAEDKVVRDDRSKADDNKIDDTKLKILQSPKLMSPLTKKVQMYYPGSGEPQLNIKLLPNTQILEVSYQDRNPEKVLFVLNQVSELYLQYSLDKRQTETNLGIKFVEKQLPQLLQQVEILQSRLQIFRQRYGIINAELQGQQLANQLDQIIQKRMDNEIQLARTQTIYTSLQKQLQLEADQAEAISALSESPDYQKLLSQLQDIEATIAIKSSQYTENSPNIRNLLVQKYNLLDLVEKQKLQILGINLSNSTMNSLYSAAPNSARLREIQKFLEASKQIEVLKTQIQALNQAEIFLEKQVKLFPGLIRQKDDLERQLKIAVDNLNNFLSERERLRIDSAQKQIPWQILSPPSQPENMAPSPIRNLILGTVLGLLLSTGLALVIDKFNNVFYNLEEVKYKTKLPILGNIPDIKFGKNSKPAQKSELSKFWESFRSVYTNIAFLHSDNEVHSLAIISPTSGDGKSTIAFYLAQTAAAMGKRVLLVDGNLRNPHIHKMLNLPNTVGFSNLIAEGLNLENVIYNNSKNDDTKNNDIEKNVSQYIGLFSLENNLSILTTGPIPPNPTILLSSPQMQDITAQFKRNFDLIIYDTSSLLEFADTSLLMRYIDASILAIRVGKTNRSVLAKVLEQLNFYSTPILGTVSVDMKG</sequence>
<dbReference type="InterPro" id="IPR005702">
    <property type="entry name" value="Wzc-like_C"/>
</dbReference>
<keyword evidence="7 10" id="KW-1133">Transmembrane helix</keyword>
<evidence type="ECO:0000256" key="2">
    <source>
        <dbReference type="ARBA" id="ARBA00006683"/>
    </source>
</evidence>
<keyword evidence="14" id="KW-1185">Reference proteome</keyword>
<gene>
    <name evidence="13" type="ORF">CUN59_08930</name>
</gene>
<feature type="domain" description="CobQ/CobB/MinD/ParA nucleotide binding" evidence="11">
    <location>
        <begin position="537"/>
        <end position="726"/>
    </location>
</feature>
<proteinExistence type="inferred from homology"/>
<evidence type="ECO:0000256" key="1">
    <source>
        <dbReference type="ARBA" id="ARBA00004651"/>
    </source>
</evidence>
<organism evidence="13 14">
    <name type="scientific">Cuspidothrix issatschenkoi CHARLIE-1</name>
    <dbReference type="NCBI Taxonomy" id="2052836"/>
    <lineage>
        <taxon>Bacteria</taxon>
        <taxon>Bacillati</taxon>
        <taxon>Cyanobacteriota</taxon>
        <taxon>Cyanophyceae</taxon>
        <taxon>Nostocales</taxon>
        <taxon>Aphanizomenonaceae</taxon>
        <taxon>Cuspidothrix</taxon>
    </lineage>
</organism>
<reference evidence="13 14" key="1">
    <citation type="submission" date="2018-02" db="EMBL/GenBank/DDBJ databases">
        <title>Discovery of a pederin family compound in a non-symbiotic bloom-forming cyanobacterium.</title>
        <authorList>
            <person name="Kust A."/>
            <person name="Mares J."/>
            <person name="Jokela J."/>
            <person name="Urajova P."/>
            <person name="Hajek J."/>
            <person name="Saurav K."/>
            <person name="Voracova K."/>
            <person name="Fewer D.P."/>
            <person name="Haapaniemi E."/>
            <person name="Permi P."/>
            <person name="Rehakova K."/>
            <person name="Sivonen K."/>
            <person name="Hrouzek P."/>
        </authorList>
    </citation>
    <scope>NUCLEOTIDE SEQUENCE [LARGE SCALE GENOMIC DNA]</scope>
    <source>
        <strain evidence="13 14">CHARLIE-1</strain>
    </source>
</reference>
<feature type="coiled-coil region" evidence="9">
    <location>
        <begin position="358"/>
        <end position="416"/>
    </location>
</feature>
<evidence type="ECO:0000313" key="14">
    <source>
        <dbReference type="Proteomes" id="UP000239589"/>
    </source>
</evidence>
<dbReference type="Proteomes" id="UP000239589">
    <property type="component" value="Unassembled WGS sequence"/>
</dbReference>
<dbReference type="GO" id="GO:0004713">
    <property type="term" value="F:protein tyrosine kinase activity"/>
    <property type="evidence" value="ECO:0007669"/>
    <property type="project" value="TreeGrafter"/>
</dbReference>
<keyword evidence="9" id="KW-0175">Coiled coil</keyword>
<keyword evidence="6" id="KW-0067">ATP-binding</keyword>
<comment type="subcellular location">
    <subcellularLocation>
        <location evidence="1">Cell membrane</location>
        <topology evidence="1">Multi-pass membrane protein</topology>
    </subcellularLocation>
</comment>
<keyword evidence="8 10" id="KW-0472">Membrane</keyword>
<dbReference type="OrthoDB" id="580971at2"/>
<evidence type="ECO:0000256" key="10">
    <source>
        <dbReference type="SAM" id="Phobius"/>
    </source>
</evidence>
<evidence type="ECO:0000259" key="11">
    <source>
        <dbReference type="Pfam" id="PF01656"/>
    </source>
</evidence>
<evidence type="ECO:0000256" key="7">
    <source>
        <dbReference type="ARBA" id="ARBA00022989"/>
    </source>
</evidence>
<evidence type="ECO:0000313" key="13">
    <source>
        <dbReference type="EMBL" id="PPJ63624.1"/>
    </source>
</evidence>
<dbReference type="Pfam" id="PF02706">
    <property type="entry name" value="Wzz"/>
    <property type="match status" value="1"/>
</dbReference>
<dbReference type="AlphaFoldDB" id="A0A2S6CV25"/>
<dbReference type="InterPro" id="IPR050445">
    <property type="entry name" value="Bact_polysacc_biosynth/exp"/>
</dbReference>
<dbReference type="CDD" id="cd05387">
    <property type="entry name" value="BY-kinase"/>
    <property type="match status" value="1"/>
</dbReference>
<evidence type="ECO:0000256" key="9">
    <source>
        <dbReference type="SAM" id="Coils"/>
    </source>
</evidence>
<feature type="transmembrane region" description="Helical" evidence="10">
    <location>
        <begin position="51"/>
        <end position="70"/>
    </location>
</feature>
<dbReference type="PANTHER" id="PTHR32309:SF13">
    <property type="entry name" value="FERRIC ENTEROBACTIN TRANSPORT PROTEIN FEPE"/>
    <property type="match status" value="1"/>
</dbReference>
<dbReference type="InterPro" id="IPR003856">
    <property type="entry name" value="LPS_length_determ_N"/>
</dbReference>
<accession>A0A2S6CV25</accession>
<dbReference type="NCBIfam" id="TIGR01007">
    <property type="entry name" value="eps_fam"/>
    <property type="match status" value="1"/>
</dbReference>
<dbReference type="Gene3D" id="3.40.50.300">
    <property type="entry name" value="P-loop containing nucleotide triphosphate hydrolases"/>
    <property type="match status" value="1"/>
</dbReference>
<evidence type="ECO:0000256" key="6">
    <source>
        <dbReference type="ARBA" id="ARBA00022840"/>
    </source>
</evidence>
<keyword evidence="3" id="KW-1003">Cell membrane</keyword>
<comment type="caution">
    <text evidence="13">The sequence shown here is derived from an EMBL/GenBank/DDBJ whole genome shotgun (WGS) entry which is preliminary data.</text>
</comment>
<protein>
    <submittedName>
        <fullName evidence="13">Capsular biosynthesis protein</fullName>
    </submittedName>
</protein>
<feature type="domain" description="Polysaccharide chain length determinant N-terminal" evidence="12">
    <location>
        <begin position="38"/>
        <end position="125"/>
    </location>
</feature>
<dbReference type="EMBL" id="PGEM01000059">
    <property type="protein sequence ID" value="PPJ63624.1"/>
    <property type="molecule type" value="Genomic_DNA"/>
</dbReference>
<dbReference type="RefSeq" id="WP_104387519.1">
    <property type="nucleotide sequence ID" value="NZ_PGEM01000059.1"/>
</dbReference>